<keyword evidence="1" id="KW-0472">Membrane</keyword>
<evidence type="ECO:0000256" key="1">
    <source>
        <dbReference type="SAM" id="Phobius"/>
    </source>
</evidence>
<proteinExistence type="predicted"/>
<dbReference type="EMBL" id="CP091871">
    <property type="protein sequence ID" value="WEU40450.1"/>
    <property type="molecule type" value="Genomic_DNA"/>
</dbReference>
<feature type="transmembrane region" description="Helical" evidence="1">
    <location>
        <begin position="46"/>
        <end position="70"/>
    </location>
</feature>
<keyword evidence="1" id="KW-0812">Transmembrane</keyword>
<sequence>MSVEKIISEIKLKRENIASILNEFKAVFNKNKILRLEEFLKSPVHLFIEVILVTVISIILLPFIYNFIFIVPLSPLTFTIYLMVIVFIIVIPFNLILNRLCSHIKSKYFKNSALKSALAELTKLETEFLKAVFKSKIIENKPKKLDILTEIELNESALKTSLSYNAYTIFKDEEIAKIEIIDFHKNISGRYLLYEENLKNQYGELELIVDNNIIWKKSAIEEGKMRLIPAQRQLTKLLFNFKNISLIKRVEFIVEKNNMRIIVYEPTPLSEEWLSARIPETIESFRNLALNLGLKIHS</sequence>
<evidence type="ECO:0000313" key="3">
    <source>
        <dbReference type="Proteomes" id="UP000186851"/>
    </source>
</evidence>
<gene>
    <name evidence="2" type="ORF">OdinLCB4_000515</name>
</gene>
<reference evidence="2" key="2">
    <citation type="journal article" date="2022" name="Nat. Microbiol.">
        <title>A closed Candidatus Odinarchaeum chromosome exposes Asgard archaeal viruses.</title>
        <authorList>
            <person name="Tamarit D."/>
            <person name="Caceres E.F."/>
            <person name="Krupovic M."/>
            <person name="Nijland R."/>
            <person name="Eme L."/>
            <person name="Robinson N.P."/>
            <person name="Ettema T.J.G."/>
        </authorList>
    </citation>
    <scope>NUCLEOTIDE SEQUENCE</scope>
    <source>
        <strain evidence="2">LCB_4</strain>
    </source>
</reference>
<dbReference type="Proteomes" id="UP000186851">
    <property type="component" value="Chromosome"/>
</dbReference>
<dbReference type="KEGG" id="oyw:OdinLCB4_000515"/>
<dbReference type="AlphaFoldDB" id="A0AAF0IBJ6"/>
<accession>A0AAF0IBJ6</accession>
<evidence type="ECO:0000313" key="2">
    <source>
        <dbReference type="EMBL" id="WEU40450.1"/>
    </source>
</evidence>
<organism evidence="2 3">
    <name type="scientific">Odinarchaeota yellowstonii (strain LCB_4)</name>
    <dbReference type="NCBI Taxonomy" id="1841599"/>
    <lineage>
        <taxon>Archaea</taxon>
        <taxon>Promethearchaeati</taxon>
        <taxon>Candidatus Odinarchaeota</taxon>
        <taxon>Candidatus Odinarchaeia</taxon>
        <taxon>Candidatus Odinarchaeales</taxon>
        <taxon>Candidatus Odinarchaeaceae</taxon>
        <taxon>Candidatus Odinarchaeum</taxon>
    </lineage>
</organism>
<keyword evidence="1" id="KW-1133">Transmembrane helix</keyword>
<name>A0AAF0IBJ6_ODILC</name>
<protein>
    <submittedName>
        <fullName evidence="2">Uncharacterized protein</fullName>
    </submittedName>
</protein>
<reference evidence="2" key="1">
    <citation type="journal article" date="2017" name="Nature">
        <title>Asgard archaea illuminate the origin of eukaryotic cellular complexity.</title>
        <authorList>
            <person name="Zaremba-Niedzwiedzka K."/>
            <person name="Caceres E.F."/>
            <person name="Saw J.H."/>
            <person name="Backstrom D."/>
            <person name="Juzokaite L."/>
            <person name="Vancaester E."/>
            <person name="Seitz K.W."/>
            <person name="Anantharaman K."/>
            <person name="Starnawski P."/>
            <person name="Kjeldsen K.U."/>
            <person name="Scott M.B."/>
            <person name="Nunoura T."/>
            <person name="Banfield J.F."/>
            <person name="Schramm A."/>
            <person name="Baker B.J."/>
            <person name="Spang A."/>
            <person name="Ettema T.J.G."/>
        </authorList>
    </citation>
    <scope>NUCLEOTIDE SEQUENCE</scope>
    <source>
        <strain evidence="2">LCB_4</strain>
    </source>
</reference>
<feature type="transmembrane region" description="Helical" evidence="1">
    <location>
        <begin position="76"/>
        <end position="97"/>
    </location>
</feature>